<keyword evidence="3" id="KW-0255">Endonuclease</keyword>
<evidence type="ECO:0000256" key="4">
    <source>
        <dbReference type="ARBA" id="ARBA00022801"/>
    </source>
</evidence>
<name>A0A7M2QMK2_9ZZZZ</name>
<dbReference type="GO" id="GO:0016787">
    <property type="term" value="F:hydrolase activity"/>
    <property type="evidence" value="ECO:0007669"/>
    <property type="project" value="UniProtKB-KW"/>
</dbReference>
<keyword evidence="4" id="KW-0378">Hydrolase</keyword>
<sequence length="679" mass="77205">MAVSLAYPWNAPRSAIASPYLTHAEQQRRNQHIAALLQARHALALQPACVRLSISRTEQALEKAHGAARAHAFLLRFARQTLPRLKAVNARYQIDCLQSRVSKAVLNGHFDTAFQQALAGRLVDLVHRYNQLADCNRASVDRLAEDIAHFIRGELADIDADEQTELKTLHRWYHHAALIALQFNVTPPHWQRVTQHRVCAEDLAPAVIRLFSEQWWRGHLRRAAAQWREHLHIALGVVSRKTQPYASRDCITTWREQKRRHRAFLKSMELEDEEGNRISLIDKHDGSIANPAIRRCELMTRIRGFETICQSLGYVGEFYTLTAPAAFHATSHTGHRNLKWNGASPAQTQGYFTRLWARIRARLHRDGLRIFGIRVAEPHHDGTPHWHLLLFMQPQDRDTVREILRDFAHQQDSEELRSDKARKARFHAEAIDAQKGSATGYVAKYIAKNIDGYALENETDHETDAPLKESACAVSAWAARWHIRQFQFVGGAPVTVYRELRKMADSATAKGLSVEFAEVHDAADNGDWAGYVNAQGGPFVRRDDLQVRTLYQAEEEFNQYGEPTVRIRGVYDTVIGSGSPVLTRLKKWTIVPKRAAAVFQGAAAPAWSSVNNCTPCEPGKPLTNYERRQLTRRLREGILSERNGRLKTDLNIIENNDFLASDRWSEYLSLHNTVFLSAT</sequence>
<reference evidence="6" key="1">
    <citation type="submission" date="2020-09" db="EMBL/GenBank/DDBJ databases">
        <authorList>
            <person name="Eze J.U."/>
            <person name="Rahube T.O."/>
        </authorList>
    </citation>
    <scope>NUCLEOTIDE SEQUENCE</scope>
</reference>
<proteinExistence type="predicted"/>
<protein>
    <submittedName>
        <fullName evidence="6">Replication protein</fullName>
    </submittedName>
</protein>
<evidence type="ECO:0000256" key="3">
    <source>
        <dbReference type="ARBA" id="ARBA00022759"/>
    </source>
</evidence>
<feature type="domain" description="Replication gene A protein-like" evidence="5">
    <location>
        <begin position="140"/>
        <end position="453"/>
    </location>
</feature>
<evidence type="ECO:0000259" key="5">
    <source>
        <dbReference type="Pfam" id="PF05840"/>
    </source>
</evidence>
<dbReference type="EMBL" id="MT993628">
    <property type="protein sequence ID" value="QOV05625.1"/>
    <property type="molecule type" value="Genomic_DNA"/>
</dbReference>
<dbReference type="InterPro" id="IPR008766">
    <property type="entry name" value="Replication_gene_A-like"/>
</dbReference>
<keyword evidence="1" id="KW-0235">DNA replication</keyword>
<dbReference type="GO" id="GO:0004519">
    <property type="term" value="F:endonuclease activity"/>
    <property type="evidence" value="ECO:0007669"/>
    <property type="project" value="UniProtKB-KW"/>
</dbReference>
<dbReference type="Pfam" id="PF05840">
    <property type="entry name" value="Phage_GPA"/>
    <property type="match status" value="1"/>
</dbReference>
<dbReference type="AlphaFoldDB" id="A0A7M2QMK2"/>
<evidence type="ECO:0000313" key="6">
    <source>
        <dbReference type="EMBL" id="QOV05625.1"/>
    </source>
</evidence>
<accession>A0A7M2QMK2</accession>
<dbReference type="GO" id="GO:0006260">
    <property type="term" value="P:DNA replication"/>
    <property type="evidence" value="ECO:0007669"/>
    <property type="project" value="UniProtKB-KW"/>
</dbReference>
<organism evidence="6">
    <name type="scientific">feces metagenome</name>
    <dbReference type="NCBI Taxonomy" id="1861841"/>
    <lineage>
        <taxon>unclassified sequences</taxon>
        <taxon>metagenomes</taxon>
        <taxon>organismal metagenomes</taxon>
    </lineage>
</organism>
<evidence type="ECO:0000256" key="1">
    <source>
        <dbReference type="ARBA" id="ARBA00022705"/>
    </source>
</evidence>
<evidence type="ECO:0000256" key="2">
    <source>
        <dbReference type="ARBA" id="ARBA00022722"/>
    </source>
</evidence>
<keyword evidence="2" id="KW-0540">Nuclease</keyword>